<organism evidence="1 2">
    <name type="scientific">Cylindrospermum stagnale PCC 7417</name>
    <dbReference type="NCBI Taxonomy" id="56107"/>
    <lineage>
        <taxon>Bacteria</taxon>
        <taxon>Bacillati</taxon>
        <taxon>Cyanobacteriota</taxon>
        <taxon>Cyanophyceae</taxon>
        <taxon>Nostocales</taxon>
        <taxon>Nostocaceae</taxon>
        <taxon>Cylindrospermum</taxon>
    </lineage>
</organism>
<dbReference type="EMBL" id="CP003642">
    <property type="protein sequence ID" value="AFZ27610.1"/>
    <property type="molecule type" value="Genomic_DNA"/>
</dbReference>
<evidence type="ECO:0000313" key="2">
    <source>
        <dbReference type="Proteomes" id="UP000010475"/>
    </source>
</evidence>
<sequence length="67" mass="6904">MSAQIINSELVADLSTEEQQLIAGGRKSRCTYPTGRKTAGSNKIGGVANTGNIGGSVVNVFVLPNLV</sequence>
<name>K9X4M2_9NOST</name>
<gene>
    <name evidence="1" type="ORF">Cylst_5609</name>
</gene>
<reference evidence="1 2" key="1">
    <citation type="submission" date="2012-06" db="EMBL/GenBank/DDBJ databases">
        <title>Finished chromosome of genome of Cylindrospermum stagnale PCC 7417.</title>
        <authorList>
            <consortium name="US DOE Joint Genome Institute"/>
            <person name="Gugger M."/>
            <person name="Coursin T."/>
            <person name="Rippka R."/>
            <person name="Tandeau De Marsac N."/>
            <person name="Huntemann M."/>
            <person name="Wei C.-L."/>
            <person name="Han J."/>
            <person name="Detter J.C."/>
            <person name="Han C."/>
            <person name="Tapia R."/>
            <person name="Chen A."/>
            <person name="Kyrpides N."/>
            <person name="Mavromatis K."/>
            <person name="Markowitz V."/>
            <person name="Szeto E."/>
            <person name="Ivanova N."/>
            <person name="Pagani I."/>
            <person name="Pati A."/>
            <person name="Goodwin L."/>
            <person name="Nordberg H.P."/>
            <person name="Cantor M.N."/>
            <person name="Hua S.X."/>
            <person name="Woyke T."/>
            <person name="Kerfeld C.A."/>
        </authorList>
    </citation>
    <scope>NUCLEOTIDE SEQUENCE [LARGE SCALE GENOMIC DNA]</scope>
    <source>
        <strain evidence="1 2">PCC 7417</strain>
    </source>
</reference>
<dbReference type="AlphaFoldDB" id="K9X4M2"/>
<proteinExistence type="predicted"/>
<dbReference type="KEGG" id="csg:Cylst_5609"/>
<accession>K9X4M2</accession>
<evidence type="ECO:0000313" key="1">
    <source>
        <dbReference type="EMBL" id="AFZ27610.1"/>
    </source>
</evidence>
<dbReference type="RefSeq" id="WP_015210844.1">
    <property type="nucleotide sequence ID" value="NC_019757.1"/>
</dbReference>
<dbReference type="HOGENOM" id="CLU_2805310_0_0_3"/>
<protein>
    <submittedName>
        <fullName evidence="1">Uncharacterized protein</fullName>
    </submittedName>
</protein>
<dbReference type="Proteomes" id="UP000010475">
    <property type="component" value="Chromosome"/>
</dbReference>
<keyword evidence="2" id="KW-1185">Reference proteome</keyword>